<dbReference type="Pfam" id="PF00535">
    <property type="entry name" value="Glycos_transf_2"/>
    <property type="match status" value="1"/>
</dbReference>
<reference evidence="5 6" key="1">
    <citation type="submission" date="2014-07" db="EMBL/GenBank/DDBJ databases">
        <title>Methanogenic archaea and the global carbon cycle.</title>
        <authorList>
            <person name="Henriksen J.R."/>
            <person name="Luke J."/>
            <person name="Reinhart S."/>
            <person name="Benedict M.N."/>
            <person name="Youngblut N.D."/>
            <person name="Metcalf M.E."/>
            <person name="Whitaker R.J."/>
            <person name="Metcalf W.W."/>
        </authorList>
    </citation>
    <scope>NUCLEOTIDE SEQUENCE [LARGE SCALE GENOMIC DNA]</scope>
    <source>
        <strain evidence="5 6">Wiesmoor</strain>
    </source>
</reference>
<accession>A0A0E3QJ57</accession>
<evidence type="ECO:0000259" key="4">
    <source>
        <dbReference type="Pfam" id="PF00535"/>
    </source>
</evidence>
<dbReference type="GeneID" id="24822191"/>
<dbReference type="SUPFAM" id="SSF53448">
    <property type="entry name" value="Nucleotide-diphospho-sugar transferases"/>
    <property type="match status" value="1"/>
</dbReference>
<dbReference type="KEGG" id="mbw:MSBRW_0760"/>
<keyword evidence="3 5" id="KW-0808">Transferase</keyword>
<dbReference type="HOGENOM" id="CLU_023845_4_0_2"/>
<feature type="domain" description="Glycosyltransferase 2-like" evidence="4">
    <location>
        <begin position="8"/>
        <end position="182"/>
    </location>
</feature>
<dbReference type="PATRIC" id="fig|1434109.4.peg.931"/>
<keyword evidence="2" id="KW-0328">Glycosyltransferase</keyword>
<dbReference type="EMBL" id="CP009526">
    <property type="protein sequence ID" value="AKB50013.1"/>
    <property type="molecule type" value="Genomic_DNA"/>
</dbReference>
<dbReference type="CDD" id="cd04186">
    <property type="entry name" value="GT_2_like_c"/>
    <property type="match status" value="1"/>
</dbReference>
<evidence type="ECO:0000256" key="2">
    <source>
        <dbReference type="ARBA" id="ARBA00022676"/>
    </source>
</evidence>
<protein>
    <submittedName>
        <fullName evidence="5">Glycosyl transferase family protein</fullName>
    </submittedName>
</protein>
<dbReference type="PANTHER" id="PTHR43179">
    <property type="entry name" value="RHAMNOSYLTRANSFERASE WBBL"/>
    <property type="match status" value="1"/>
</dbReference>
<dbReference type="Gene3D" id="3.90.550.10">
    <property type="entry name" value="Spore Coat Polysaccharide Biosynthesis Protein SpsA, Chain A"/>
    <property type="match status" value="1"/>
</dbReference>
<dbReference type="Proteomes" id="UP000033038">
    <property type="component" value="Chromosome"/>
</dbReference>
<sequence>MDCPKIIIIILNWNGKENTINCLEALKLTTYPNYKIIVVDNGSTDGSVKHFKDHYPEVKLIENKKNLGFAEGNNVAIREVLARPEIKYIALLNNDTIVKPDWLEKLVNALEYDENIGSCQPKILSLSNPDTIDAVGIYISKNGGAYQKGHNEKDLGQYDKTTEVFGVCAGAALYRVKMLNQIGIFDKDFFAYYEDVDLAIRARLFGWKSVCVPQAVIYHIHSATLGDDSPFKTYLLERNSYYYVFKSLPRKVILSFLIWKARFIFFTLYDLTRNKKFNIIKSMIKGDLAALGNLPVIISKRSELQNKKIVSEEDFMMLLR</sequence>
<dbReference type="InterPro" id="IPR029044">
    <property type="entry name" value="Nucleotide-diphossugar_trans"/>
</dbReference>
<evidence type="ECO:0000256" key="3">
    <source>
        <dbReference type="ARBA" id="ARBA00022679"/>
    </source>
</evidence>
<dbReference type="AlphaFoldDB" id="A0A0E3QJ57"/>
<dbReference type="GO" id="GO:0016757">
    <property type="term" value="F:glycosyltransferase activity"/>
    <property type="evidence" value="ECO:0007669"/>
    <property type="project" value="UniProtKB-KW"/>
</dbReference>
<name>A0A0E3QJ57_METBA</name>
<comment type="similarity">
    <text evidence="1">Belongs to the glycosyltransferase 2 family.</text>
</comment>
<dbReference type="InterPro" id="IPR001173">
    <property type="entry name" value="Glyco_trans_2-like"/>
</dbReference>
<organism evidence="5 6">
    <name type="scientific">Methanosarcina barkeri str. Wiesmoor</name>
    <dbReference type="NCBI Taxonomy" id="1434109"/>
    <lineage>
        <taxon>Archaea</taxon>
        <taxon>Methanobacteriati</taxon>
        <taxon>Methanobacteriota</taxon>
        <taxon>Stenosarchaea group</taxon>
        <taxon>Methanomicrobia</taxon>
        <taxon>Methanosarcinales</taxon>
        <taxon>Methanosarcinaceae</taxon>
        <taxon>Methanosarcina</taxon>
    </lineage>
</organism>
<proteinExistence type="inferred from homology"/>
<evidence type="ECO:0000256" key="1">
    <source>
        <dbReference type="ARBA" id="ARBA00006739"/>
    </source>
</evidence>
<gene>
    <name evidence="5" type="ORF">MSBRW_0760</name>
</gene>
<dbReference type="RefSeq" id="WP_011305274.1">
    <property type="nucleotide sequence ID" value="NZ_CP009526.1"/>
</dbReference>
<dbReference type="PANTHER" id="PTHR43179:SF12">
    <property type="entry name" value="GALACTOFURANOSYLTRANSFERASE GLFT2"/>
    <property type="match status" value="1"/>
</dbReference>
<evidence type="ECO:0000313" key="6">
    <source>
        <dbReference type="Proteomes" id="UP000033038"/>
    </source>
</evidence>
<evidence type="ECO:0000313" key="5">
    <source>
        <dbReference type="EMBL" id="AKB50013.1"/>
    </source>
</evidence>